<dbReference type="Pfam" id="PF00440">
    <property type="entry name" value="TetR_N"/>
    <property type="match status" value="1"/>
</dbReference>
<dbReference type="RefSeq" id="WP_272655672.1">
    <property type="nucleotide sequence ID" value="NZ_CP085083.1"/>
</dbReference>
<protein>
    <submittedName>
        <fullName evidence="6">TetR/AcrR family transcriptional regulator</fullName>
    </submittedName>
</protein>
<keyword evidence="3" id="KW-0804">Transcription</keyword>
<dbReference type="SUPFAM" id="SSF46689">
    <property type="entry name" value="Homeodomain-like"/>
    <property type="match status" value="1"/>
</dbReference>
<evidence type="ECO:0000313" key="6">
    <source>
        <dbReference type="EMBL" id="WDZ52145.1"/>
    </source>
</evidence>
<dbReference type="AlphaFoldDB" id="A0AAJ6P650"/>
<reference evidence="6" key="2">
    <citation type="submission" date="2023-02" db="EMBL/GenBank/DDBJ databases">
        <authorList>
            <person name="Huang Y."/>
            <person name="Zhang Y."/>
            <person name="Zhang T."/>
            <person name="Wang J."/>
        </authorList>
    </citation>
    <scope>NUCLEOTIDE SEQUENCE</scope>
    <source>
        <strain evidence="6">KJ-1</strain>
    </source>
</reference>
<evidence type="ECO:0000313" key="7">
    <source>
        <dbReference type="Proteomes" id="UP001199528"/>
    </source>
</evidence>
<evidence type="ECO:0000256" key="4">
    <source>
        <dbReference type="PROSITE-ProRule" id="PRU00335"/>
    </source>
</evidence>
<evidence type="ECO:0000256" key="1">
    <source>
        <dbReference type="ARBA" id="ARBA00023015"/>
    </source>
</evidence>
<name>A0AAJ6P650_9GAMM</name>
<dbReference type="Gene3D" id="1.10.357.10">
    <property type="entry name" value="Tetracycline Repressor, domain 2"/>
    <property type="match status" value="1"/>
</dbReference>
<evidence type="ECO:0000256" key="3">
    <source>
        <dbReference type="ARBA" id="ARBA00023163"/>
    </source>
</evidence>
<dbReference type="InterPro" id="IPR036271">
    <property type="entry name" value="Tet_transcr_reg_TetR-rel_C_sf"/>
</dbReference>
<feature type="DNA-binding region" description="H-T-H motif" evidence="4">
    <location>
        <begin position="24"/>
        <end position="43"/>
    </location>
</feature>
<accession>A0AAJ6P650</accession>
<dbReference type="PRINTS" id="PR00455">
    <property type="entry name" value="HTHTETR"/>
</dbReference>
<keyword evidence="2 4" id="KW-0238">DNA-binding</keyword>
<dbReference type="EMBL" id="CP085083">
    <property type="protein sequence ID" value="WDZ52145.1"/>
    <property type="molecule type" value="Genomic_DNA"/>
</dbReference>
<sequence length="188" mass="21820">MSKVNDILNTAERLFDQQGFHSTGIDQIVKEAGVTPRTLYRHFTSKEQLILNVLEQREIRFLKQLEKKLNEHEINAPSWLIIISELEEWFVQESSKGCLFLRALAEYGHKDIEIRQRISDHKQRTFEFLKDQLQREFPNQLNEKVESLLLIIEGATALAPIIGGKAAAHRARLLANNIFIYSTYPLPH</sequence>
<organism evidence="6 7">
    <name type="scientific">Acinetobacter vivianii</name>
    <dbReference type="NCBI Taxonomy" id="1776742"/>
    <lineage>
        <taxon>Bacteria</taxon>
        <taxon>Pseudomonadati</taxon>
        <taxon>Pseudomonadota</taxon>
        <taxon>Gammaproteobacteria</taxon>
        <taxon>Moraxellales</taxon>
        <taxon>Moraxellaceae</taxon>
        <taxon>Acinetobacter</taxon>
    </lineage>
</organism>
<evidence type="ECO:0000259" key="5">
    <source>
        <dbReference type="PROSITE" id="PS50977"/>
    </source>
</evidence>
<dbReference type="InterPro" id="IPR001647">
    <property type="entry name" value="HTH_TetR"/>
</dbReference>
<gene>
    <name evidence="6" type="ORF">LF296_05025</name>
</gene>
<dbReference type="PROSITE" id="PS50977">
    <property type="entry name" value="HTH_TETR_2"/>
    <property type="match status" value="1"/>
</dbReference>
<evidence type="ECO:0000256" key="2">
    <source>
        <dbReference type="ARBA" id="ARBA00023125"/>
    </source>
</evidence>
<dbReference type="PANTHER" id="PTHR47506">
    <property type="entry name" value="TRANSCRIPTIONAL REGULATORY PROTEIN"/>
    <property type="match status" value="1"/>
</dbReference>
<dbReference type="InterPro" id="IPR009057">
    <property type="entry name" value="Homeodomain-like_sf"/>
</dbReference>
<reference evidence="6" key="1">
    <citation type="journal article" date="2022" name="Front Environ Sci">
        <title>Complete genome sequence analysis of a novel alkane-degrading bacterial strain, Acinetobacter vivianii KJ-1, and its diesel degradation ability.</title>
        <authorList>
            <person name="Zhang Y."/>
            <person name="Song F."/>
            <person name="Wang J."/>
            <person name="Zhao Q."/>
            <person name="Zheng L."/>
            <person name="Wang Z."/>
            <person name="Zhang X."/>
            <person name="Gao Y."/>
            <person name="Chen G."/>
            <person name="Huang Y."/>
        </authorList>
    </citation>
    <scope>NUCLEOTIDE SEQUENCE</scope>
    <source>
        <strain evidence="6">KJ-1</strain>
    </source>
</reference>
<dbReference type="SUPFAM" id="SSF48498">
    <property type="entry name" value="Tetracyclin repressor-like, C-terminal domain"/>
    <property type="match status" value="1"/>
</dbReference>
<dbReference type="FunFam" id="1.10.10.60:FF:000141">
    <property type="entry name" value="TetR family transcriptional regulator"/>
    <property type="match status" value="1"/>
</dbReference>
<keyword evidence="1" id="KW-0805">Transcription regulation</keyword>
<dbReference type="Proteomes" id="UP001199528">
    <property type="component" value="Chromosome"/>
</dbReference>
<feature type="domain" description="HTH tetR-type" evidence="5">
    <location>
        <begin position="1"/>
        <end position="61"/>
    </location>
</feature>
<proteinExistence type="predicted"/>
<dbReference type="PANTHER" id="PTHR47506:SF6">
    <property type="entry name" value="HTH-TYPE TRANSCRIPTIONAL REPRESSOR NEMR"/>
    <property type="match status" value="1"/>
</dbReference>
<dbReference type="KEGG" id="aviv:LF296_05025"/>
<dbReference type="GO" id="GO:0003677">
    <property type="term" value="F:DNA binding"/>
    <property type="evidence" value="ECO:0007669"/>
    <property type="project" value="UniProtKB-UniRule"/>
</dbReference>